<feature type="compositionally biased region" description="Pro residues" evidence="1">
    <location>
        <begin position="108"/>
        <end position="132"/>
    </location>
</feature>
<protein>
    <submittedName>
        <fullName evidence="2">Uncharacterized protein</fullName>
    </submittedName>
</protein>
<dbReference type="AlphaFoldDB" id="A0A840NJK8"/>
<keyword evidence="3" id="KW-1185">Reference proteome</keyword>
<accession>A0A840NJK8</accession>
<proteinExistence type="predicted"/>
<evidence type="ECO:0000313" key="3">
    <source>
        <dbReference type="Proteomes" id="UP000580474"/>
    </source>
</evidence>
<feature type="compositionally biased region" description="Acidic residues" evidence="1">
    <location>
        <begin position="77"/>
        <end position="87"/>
    </location>
</feature>
<comment type="caution">
    <text evidence="2">The sequence shown here is derived from an EMBL/GenBank/DDBJ whole genome shotgun (WGS) entry which is preliminary data.</text>
</comment>
<name>A0A840NJK8_9PSEU</name>
<evidence type="ECO:0000313" key="2">
    <source>
        <dbReference type="EMBL" id="MBB5072060.1"/>
    </source>
</evidence>
<dbReference type="RefSeq" id="WP_184483133.1">
    <property type="nucleotide sequence ID" value="NZ_JACHIV010000001.1"/>
</dbReference>
<feature type="region of interest" description="Disordered" evidence="1">
    <location>
        <begin position="1"/>
        <end position="42"/>
    </location>
</feature>
<reference evidence="2 3" key="1">
    <citation type="submission" date="2020-08" db="EMBL/GenBank/DDBJ databases">
        <title>Sequencing the genomes of 1000 actinobacteria strains.</title>
        <authorList>
            <person name="Klenk H.-P."/>
        </authorList>
    </citation>
    <scope>NUCLEOTIDE SEQUENCE [LARGE SCALE GENOMIC DNA]</scope>
    <source>
        <strain evidence="2 3">DSM 45582</strain>
    </source>
</reference>
<dbReference type="EMBL" id="JACHIV010000001">
    <property type="protein sequence ID" value="MBB5072060.1"/>
    <property type="molecule type" value="Genomic_DNA"/>
</dbReference>
<feature type="compositionally biased region" description="Basic and acidic residues" evidence="1">
    <location>
        <begin position="54"/>
        <end position="74"/>
    </location>
</feature>
<feature type="region of interest" description="Disordered" evidence="1">
    <location>
        <begin position="54"/>
        <end position="155"/>
    </location>
</feature>
<organism evidence="2 3">
    <name type="scientific">Saccharopolyspora gloriosae</name>
    <dbReference type="NCBI Taxonomy" id="455344"/>
    <lineage>
        <taxon>Bacteria</taxon>
        <taxon>Bacillati</taxon>
        <taxon>Actinomycetota</taxon>
        <taxon>Actinomycetes</taxon>
        <taxon>Pseudonocardiales</taxon>
        <taxon>Pseudonocardiaceae</taxon>
        <taxon>Saccharopolyspora</taxon>
    </lineage>
</organism>
<evidence type="ECO:0000256" key="1">
    <source>
        <dbReference type="SAM" id="MobiDB-lite"/>
    </source>
</evidence>
<sequence>MSTETPEARAFRESMNRLVSDDVNRSHELTKSSRESADKATAAIESTVATAKKMAERIRERTERENAERNRVAEIDVGIEDDEEEYTDPAPRPAPAGRPEPVAETRPEPPPQSRPEPPQQGWQQPPPRPAPRPAARRRPVLDDEDDDFSNRSWLR</sequence>
<gene>
    <name evidence="2" type="ORF">BJ969_005148</name>
</gene>
<dbReference type="Proteomes" id="UP000580474">
    <property type="component" value="Unassembled WGS sequence"/>
</dbReference>
<feature type="compositionally biased region" description="Basic and acidic residues" evidence="1">
    <location>
        <begin position="1"/>
        <end position="38"/>
    </location>
</feature>